<organism evidence="1 2">
    <name type="scientific">Vaccinium darrowii</name>
    <dbReference type="NCBI Taxonomy" id="229202"/>
    <lineage>
        <taxon>Eukaryota</taxon>
        <taxon>Viridiplantae</taxon>
        <taxon>Streptophyta</taxon>
        <taxon>Embryophyta</taxon>
        <taxon>Tracheophyta</taxon>
        <taxon>Spermatophyta</taxon>
        <taxon>Magnoliopsida</taxon>
        <taxon>eudicotyledons</taxon>
        <taxon>Gunneridae</taxon>
        <taxon>Pentapetalae</taxon>
        <taxon>asterids</taxon>
        <taxon>Ericales</taxon>
        <taxon>Ericaceae</taxon>
        <taxon>Vaccinioideae</taxon>
        <taxon>Vaccinieae</taxon>
        <taxon>Vaccinium</taxon>
    </lineage>
</organism>
<proteinExistence type="predicted"/>
<dbReference type="EMBL" id="CM037151">
    <property type="protein sequence ID" value="KAH7843472.1"/>
    <property type="molecule type" value="Genomic_DNA"/>
</dbReference>
<keyword evidence="2" id="KW-1185">Reference proteome</keyword>
<dbReference type="Proteomes" id="UP000828048">
    <property type="component" value="Chromosome 1"/>
</dbReference>
<protein>
    <submittedName>
        <fullName evidence="1">Uncharacterized protein</fullName>
    </submittedName>
</protein>
<comment type="caution">
    <text evidence="1">The sequence shown here is derived from an EMBL/GenBank/DDBJ whole genome shotgun (WGS) entry which is preliminary data.</text>
</comment>
<name>A0ACB7XRD8_9ERIC</name>
<accession>A0ACB7XRD8</accession>
<sequence>MESIANTNNKEIETKFSSTANAQSLLDPSSTAAADRERHARDLNSGFHPLKHKFVFWYTRRTPGVRTQTSYEDNIKKIVEFSTVEAFWVCYCHLAQPYGMPSPTDLHLFKEGIRPLWEDSANSSGGKWIIRFKKTISGRFWEDLVLALVGDQLDYGDNICGAVLSIRFNEDILSVWNRNASDHNAVMALRDSIKRHLRLPHSYVMEYKPHDASLLLPIAKTEAALQGNLLTNCGFRTQTTATMEIGVLSYEFHSELAEKTICS</sequence>
<evidence type="ECO:0000313" key="1">
    <source>
        <dbReference type="EMBL" id="KAH7843472.1"/>
    </source>
</evidence>
<reference evidence="1 2" key="1">
    <citation type="journal article" date="2021" name="Hortic Res">
        <title>High-quality reference genome and annotation aids understanding of berry development for evergreen blueberry (Vaccinium darrowii).</title>
        <authorList>
            <person name="Yu J."/>
            <person name="Hulse-Kemp A.M."/>
            <person name="Babiker E."/>
            <person name="Staton M."/>
        </authorList>
    </citation>
    <scope>NUCLEOTIDE SEQUENCE [LARGE SCALE GENOMIC DNA]</scope>
    <source>
        <strain evidence="2">cv. NJ 8807/NJ 8810</strain>
        <tissue evidence="1">Young leaf</tissue>
    </source>
</reference>
<gene>
    <name evidence="1" type="ORF">Vadar_017056</name>
</gene>
<evidence type="ECO:0000313" key="2">
    <source>
        <dbReference type="Proteomes" id="UP000828048"/>
    </source>
</evidence>